<accession>A0A6A5GYW8</accession>
<dbReference type="GeneID" id="9812262"/>
<feature type="compositionally biased region" description="Polar residues" evidence="2">
    <location>
        <begin position="616"/>
        <end position="629"/>
    </location>
</feature>
<keyword evidence="1" id="KW-0802">TPR repeat</keyword>
<dbReference type="Proteomes" id="UP000483820">
    <property type="component" value="Chromosome IV"/>
</dbReference>
<dbReference type="SUPFAM" id="SSF48452">
    <property type="entry name" value="TPR-like"/>
    <property type="match status" value="1"/>
</dbReference>
<reference evidence="3 4" key="1">
    <citation type="submission" date="2019-12" db="EMBL/GenBank/DDBJ databases">
        <title>Chromosome-level assembly of the Caenorhabditis remanei genome.</title>
        <authorList>
            <person name="Teterina A.A."/>
            <person name="Willis J.H."/>
            <person name="Phillips P.C."/>
        </authorList>
    </citation>
    <scope>NUCLEOTIDE SEQUENCE [LARGE SCALE GENOMIC DNA]</scope>
    <source>
        <strain evidence="3 4">PX506</strain>
        <tissue evidence="3">Whole organism</tissue>
    </source>
</reference>
<comment type="caution">
    <text evidence="3">The sequence shown here is derived from an EMBL/GenBank/DDBJ whole genome shotgun (WGS) entry which is preliminary data.</text>
</comment>
<dbReference type="AlphaFoldDB" id="A0A6A5GYW8"/>
<name>A0A6A5GYW8_CAERE</name>
<evidence type="ECO:0000313" key="3">
    <source>
        <dbReference type="EMBL" id="KAF1759724.1"/>
    </source>
</evidence>
<protein>
    <submittedName>
        <fullName evidence="3">Uncharacterized protein</fullName>
    </submittedName>
</protein>
<dbReference type="PROSITE" id="PS50005">
    <property type="entry name" value="TPR"/>
    <property type="match status" value="1"/>
</dbReference>
<dbReference type="RefSeq" id="XP_003094139.2">
    <property type="nucleotide sequence ID" value="XM_003094091.2"/>
</dbReference>
<feature type="compositionally biased region" description="Acidic residues" evidence="2">
    <location>
        <begin position="642"/>
        <end position="657"/>
    </location>
</feature>
<evidence type="ECO:0000256" key="2">
    <source>
        <dbReference type="SAM" id="MobiDB-lite"/>
    </source>
</evidence>
<dbReference type="InterPro" id="IPR011990">
    <property type="entry name" value="TPR-like_helical_dom_sf"/>
</dbReference>
<feature type="repeat" description="TPR" evidence="1">
    <location>
        <begin position="72"/>
        <end position="105"/>
    </location>
</feature>
<dbReference type="InterPro" id="IPR019734">
    <property type="entry name" value="TPR_rpt"/>
</dbReference>
<evidence type="ECO:0000256" key="1">
    <source>
        <dbReference type="PROSITE-ProRule" id="PRU00339"/>
    </source>
</evidence>
<proteinExistence type="predicted"/>
<dbReference type="KEGG" id="crq:GCK72_016191"/>
<evidence type="ECO:0000313" key="4">
    <source>
        <dbReference type="Proteomes" id="UP000483820"/>
    </source>
</evidence>
<gene>
    <name evidence="3" type="ORF">GCK72_016191</name>
</gene>
<dbReference type="Gene3D" id="1.25.40.10">
    <property type="entry name" value="Tetratricopeptide repeat domain"/>
    <property type="match status" value="1"/>
</dbReference>
<sequence>MPRAKVPTVTRRPRAPVGGAPMEMLRRPIPLWKHLKILADHAYAEDALLLYEITNQSTSSTRWTVPENPEEFEVFHLLGNFYDKTKRYAQANAIFKTIIQTFPNKTPFSRPSLSFPKGNDEDEVVETPREIEDRDFTWMCLYRTLQKTNKLKEAYEALKHVRGKTYTPQKLSEMKRVKRQLKKEEPLSTAVPEQCDNELPDENSARICSSSLGPVMSVLLKGKGDATLVKRFSDQFLGTERSDVFWWLKSMEAVGNQNIYDAIACLKKMSHQNPRVLTAMARLNYRIDKRDEARRLLRTAHANDPLWIDGMDLLAFLCIGDFAQYETLIEELATTLNTEWPHRVETYVVNGFMIHQMDLDMAWAYANRAMKCAAPPSDQYVFAVHLKAYCLRTLEVKARGVDADKYRHQAHRFLEEAVNLMPSSTDLGLLYVDTLLEDEEGHRAAKIFATKFLHENQNNVHAKLLKVHVLVNGVSRNPEANHTKNTTDQFKELYQLLEEVIDEHPHILAAYCFLLSEYARLKNNEKCKEILDKLTAARQLISPVKTHKFHRMKADYMLKFRQVIPAYEHLMAAMATGAVVDQAQMAVYESEFASSKAITHDYKNLAFLDPILPERPTSSSIGRSGTVSPALQEVVNDHENEQDSSEADDEEEAEDDE</sequence>
<feature type="region of interest" description="Disordered" evidence="2">
    <location>
        <begin position="616"/>
        <end position="657"/>
    </location>
</feature>
<organism evidence="3 4">
    <name type="scientific">Caenorhabditis remanei</name>
    <name type="common">Caenorhabditis vulgaris</name>
    <dbReference type="NCBI Taxonomy" id="31234"/>
    <lineage>
        <taxon>Eukaryota</taxon>
        <taxon>Metazoa</taxon>
        <taxon>Ecdysozoa</taxon>
        <taxon>Nematoda</taxon>
        <taxon>Chromadorea</taxon>
        <taxon>Rhabditida</taxon>
        <taxon>Rhabditina</taxon>
        <taxon>Rhabditomorpha</taxon>
        <taxon>Rhabditoidea</taxon>
        <taxon>Rhabditidae</taxon>
        <taxon>Peloderinae</taxon>
        <taxon>Caenorhabditis</taxon>
    </lineage>
</organism>
<dbReference type="CTD" id="9812262"/>
<dbReference type="EMBL" id="WUAV01000004">
    <property type="protein sequence ID" value="KAF1759724.1"/>
    <property type="molecule type" value="Genomic_DNA"/>
</dbReference>
<feature type="region of interest" description="Disordered" evidence="2">
    <location>
        <begin position="1"/>
        <end position="20"/>
    </location>
</feature>